<dbReference type="PANTHER" id="PTHR30313">
    <property type="entry name" value="DNA PRIMASE"/>
    <property type="match status" value="1"/>
</dbReference>
<evidence type="ECO:0000256" key="3">
    <source>
        <dbReference type="ARBA" id="ARBA00022679"/>
    </source>
</evidence>
<reference evidence="11 12" key="1">
    <citation type="submission" date="2019-06" db="EMBL/GenBank/DDBJ databases">
        <authorList>
            <person name="Petrone J.R."/>
            <person name="Munoz-Beristain A."/>
            <person name="Russell J.T."/>
            <person name="Rios-Glusberger P."/>
            <person name="Triplett E.W."/>
        </authorList>
    </citation>
    <scope>NUCLEOTIDE SEQUENCE [LARGE SCALE GENOMIC DNA]</scope>
    <source>
        <strain evidence="11">JRPAMB4</strain>
    </source>
</reference>
<feature type="domain" description="Toprim" evidence="10">
    <location>
        <begin position="151"/>
        <end position="231"/>
    </location>
</feature>
<organism evidence="11 12">
    <name type="scientific">Carsonella ruddii</name>
    <dbReference type="NCBI Taxonomy" id="114186"/>
    <lineage>
        <taxon>Bacteria</taxon>
        <taxon>Pseudomonadati</taxon>
        <taxon>Pseudomonadota</taxon>
        <taxon>Gammaproteobacteria</taxon>
        <taxon>Oceanospirillales</taxon>
        <taxon>Halomonadaceae</taxon>
        <taxon>Zymobacter group</taxon>
        <taxon>Candidatus Carsonella</taxon>
    </lineage>
</organism>
<dbReference type="Gene3D" id="3.90.580.10">
    <property type="entry name" value="Zinc finger, CHC2-type domain"/>
    <property type="match status" value="1"/>
</dbReference>
<dbReference type="GO" id="GO:0003899">
    <property type="term" value="F:DNA-directed RNA polymerase activity"/>
    <property type="evidence" value="ECO:0007669"/>
    <property type="project" value="InterPro"/>
</dbReference>
<keyword evidence="2" id="KW-0639">Primosome</keyword>
<accession>A0AAE7KLD3</accession>
<evidence type="ECO:0000256" key="1">
    <source>
        <dbReference type="ARBA" id="ARBA00022478"/>
    </source>
</evidence>
<dbReference type="AlphaFoldDB" id="A0AAE7KLD3"/>
<keyword evidence="8" id="KW-0862">Zinc</keyword>
<dbReference type="CDD" id="cd03364">
    <property type="entry name" value="TOPRIM_DnaG_primases"/>
    <property type="match status" value="1"/>
</dbReference>
<dbReference type="RefSeq" id="WP_180806776.1">
    <property type="nucleotide sequence ID" value="NZ_CP041245.1"/>
</dbReference>
<dbReference type="GO" id="GO:1990077">
    <property type="term" value="C:primosome complex"/>
    <property type="evidence" value="ECO:0007669"/>
    <property type="project" value="UniProtKB-KW"/>
</dbReference>
<proteinExistence type="predicted"/>
<dbReference type="GO" id="GO:0000428">
    <property type="term" value="C:DNA-directed RNA polymerase complex"/>
    <property type="evidence" value="ECO:0007669"/>
    <property type="project" value="UniProtKB-KW"/>
</dbReference>
<dbReference type="Pfam" id="PF01807">
    <property type="entry name" value="Zn_ribbon_DnaG"/>
    <property type="match status" value="1"/>
</dbReference>
<dbReference type="Proteomes" id="UP000510930">
    <property type="component" value="Chromosome"/>
</dbReference>
<dbReference type="PANTHER" id="PTHR30313:SF2">
    <property type="entry name" value="DNA PRIMASE"/>
    <property type="match status" value="1"/>
</dbReference>
<sequence>MNIKCPFHNDNNASLSLNNKKIVCYGCNFNGKVKNFLKIKKFKLFFNKKIIFKAKENLYIKKNIWLNYLLLRNINMKTSLKFSLGFLDFSYKNKVKNILINKLIFPIFNENNLLIGLGLKNNNNRNKYLNFFKKYNINEIFYGINNIIDYSFVLIVEGYFDLLTLSKNNFINVISNLGCNINLEKISFLLKKFKKIYFCFDGDEAGYIANIRTINISGDLYNKRIFSKAMPYNYDPDNYVNKYGIKSFLKYLKI</sequence>
<evidence type="ECO:0000313" key="12">
    <source>
        <dbReference type="Proteomes" id="UP000510930"/>
    </source>
</evidence>
<dbReference type="InterPro" id="IPR050219">
    <property type="entry name" value="DnaG_primase"/>
</dbReference>
<dbReference type="InterPro" id="IPR002694">
    <property type="entry name" value="Znf_CHC2"/>
</dbReference>
<evidence type="ECO:0000256" key="7">
    <source>
        <dbReference type="ARBA" id="ARBA00022771"/>
    </source>
</evidence>
<dbReference type="InterPro" id="IPR036977">
    <property type="entry name" value="DNA_primase_Znf_CHC2"/>
</dbReference>
<keyword evidence="3" id="KW-0808">Transferase</keyword>
<dbReference type="SUPFAM" id="SSF56731">
    <property type="entry name" value="DNA primase core"/>
    <property type="match status" value="1"/>
</dbReference>
<keyword evidence="7" id="KW-0863">Zinc-finger</keyword>
<dbReference type="Gene3D" id="3.40.1360.10">
    <property type="match status" value="1"/>
</dbReference>
<dbReference type="SMART" id="SM00493">
    <property type="entry name" value="TOPRIM"/>
    <property type="match status" value="1"/>
</dbReference>
<name>A0AAE7KLD3_CARRU</name>
<evidence type="ECO:0000256" key="5">
    <source>
        <dbReference type="ARBA" id="ARBA00022705"/>
    </source>
</evidence>
<evidence type="ECO:0000313" key="11">
    <source>
        <dbReference type="EMBL" id="QLK14039.1"/>
    </source>
</evidence>
<evidence type="ECO:0000256" key="9">
    <source>
        <dbReference type="ARBA" id="ARBA00023163"/>
    </source>
</evidence>
<dbReference type="GO" id="GO:0006269">
    <property type="term" value="P:DNA replication, synthesis of primer"/>
    <property type="evidence" value="ECO:0007669"/>
    <property type="project" value="UniProtKB-KW"/>
</dbReference>
<evidence type="ECO:0000256" key="6">
    <source>
        <dbReference type="ARBA" id="ARBA00022723"/>
    </source>
</evidence>
<evidence type="ECO:0000256" key="4">
    <source>
        <dbReference type="ARBA" id="ARBA00022695"/>
    </source>
</evidence>
<evidence type="ECO:0000259" key="10">
    <source>
        <dbReference type="PROSITE" id="PS50880"/>
    </source>
</evidence>
<dbReference type="InterPro" id="IPR006171">
    <property type="entry name" value="TOPRIM_dom"/>
</dbReference>
<dbReference type="GO" id="GO:0003677">
    <property type="term" value="F:DNA binding"/>
    <property type="evidence" value="ECO:0007669"/>
    <property type="project" value="InterPro"/>
</dbReference>
<evidence type="ECO:0000256" key="8">
    <source>
        <dbReference type="ARBA" id="ARBA00022833"/>
    </source>
</evidence>
<keyword evidence="9" id="KW-0804">Transcription</keyword>
<keyword evidence="4" id="KW-0548">Nucleotidyltransferase</keyword>
<keyword evidence="6" id="KW-0479">Metal-binding</keyword>
<evidence type="ECO:0000256" key="2">
    <source>
        <dbReference type="ARBA" id="ARBA00022515"/>
    </source>
</evidence>
<dbReference type="GO" id="GO:0005737">
    <property type="term" value="C:cytoplasm"/>
    <property type="evidence" value="ECO:0007669"/>
    <property type="project" value="TreeGrafter"/>
</dbReference>
<keyword evidence="5" id="KW-0235">DNA replication</keyword>
<dbReference type="SUPFAM" id="SSF57783">
    <property type="entry name" value="Zinc beta-ribbon"/>
    <property type="match status" value="1"/>
</dbReference>
<protein>
    <submittedName>
        <fullName evidence="11">Toprim domain-containing protein</fullName>
    </submittedName>
</protein>
<dbReference type="Pfam" id="PF13662">
    <property type="entry name" value="Toprim_4"/>
    <property type="match status" value="1"/>
</dbReference>
<dbReference type="InterPro" id="IPR034151">
    <property type="entry name" value="TOPRIM_DnaG_bac"/>
</dbReference>
<dbReference type="PROSITE" id="PS50880">
    <property type="entry name" value="TOPRIM"/>
    <property type="match status" value="1"/>
</dbReference>
<keyword evidence="1" id="KW-0240">DNA-directed RNA polymerase</keyword>
<dbReference type="GO" id="GO:0008270">
    <property type="term" value="F:zinc ion binding"/>
    <property type="evidence" value="ECO:0007669"/>
    <property type="project" value="UniProtKB-KW"/>
</dbReference>
<gene>
    <name evidence="11" type="ORF">FK493_00365</name>
</gene>
<dbReference type="EMBL" id="CP041245">
    <property type="protein sequence ID" value="QLK14039.1"/>
    <property type="molecule type" value="Genomic_DNA"/>
</dbReference>